<keyword evidence="4 7" id="KW-0548">Nucleotidyltransferase</keyword>
<dbReference type="PANTHER" id="PTHR43197">
    <property type="entry name" value="UTP--GLUCOSE-1-PHOSPHATE URIDYLYLTRANSFERASE"/>
    <property type="match status" value="1"/>
</dbReference>
<evidence type="ECO:0000313" key="7">
    <source>
        <dbReference type="EMBL" id="MEP0863913.1"/>
    </source>
</evidence>
<dbReference type="InterPro" id="IPR029044">
    <property type="entry name" value="Nucleotide-diphossugar_trans"/>
</dbReference>
<comment type="catalytic activity">
    <reaction evidence="5">
        <text>alpha-D-glucose 1-phosphate + UTP + H(+) = UDP-alpha-D-glucose + diphosphate</text>
        <dbReference type="Rhea" id="RHEA:19889"/>
        <dbReference type="ChEBI" id="CHEBI:15378"/>
        <dbReference type="ChEBI" id="CHEBI:33019"/>
        <dbReference type="ChEBI" id="CHEBI:46398"/>
        <dbReference type="ChEBI" id="CHEBI:58601"/>
        <dbReference type="ChEBI" id="CHEBI:58885"/>
        <dbReference type="EC" id="2.7.7.9"/>
    </reaction>
</comment>
<protein>
    <recommendedName>
        <fullName evidence="2">UTP--glucose-1-phosphate uridylyltransferase</fullName>
        <ecNumber evidence="2">2.7.7.9</ecNumber>
    </recommendedName>
</protein>
<dbReference type="RefSeq" id="WP_347269320.1">
    <property type="nucleotide sequence ID" value="NZ_JAMPKK010000008.1"/>
</dbReference>
<keyword evidence="8" id="KW-1185">Reference proteome</keyword>
<accession>A0ABV0JKE3</accession>
<comment type="similarity">
    <text evidence="1">Belongs to the UDPGP type 2 family.</text>
</comment>
<evidence type="ECO:0000313" key="8">
    <source>
        <dbReference type="Proteomes" id="UP001442494"/>
    </source>
</evidence>
<dbReference type="Gene3D" id="3.90.550.10">
    <property type="entry name" value="Spore Coat Polysaccharide Biosynthesis Protein SpsA, Chain A"/>
    <property type="match status" value="1"/>
</dbReference>
<evidence type="ECO:0000256" key="4">
    <source>
        <dbReference type="ARBA" id="ARBA00022695"/>
    </source>
</evidence>
<comment type="caution">
    <text evidence="7">The sequence shown here is derived from an EMBL/GenBank/DDBJ whole genome shotgun (WGS) entry which is preliminary data.</text>
</comment>
<organism evidence="7 8">
    <name type="scientific">Funiculus sociatus GB2-A5</name>
    <dbReference type="NCBI Taxonomy" id="2933946"/>
    <lineage>
        <taxon>Bacteria</taxon>
        <taxon>Bacillati</taxon>
        <taxon>Cyanobacteriota</taxon>
        <taxon>Cyanophyceae</taxon>
        <taxon>Coleofasciculales</taxon>
        <taxon>Coleofasciculaceae</taxon>
        <taxon>Funiculus</taxon>
    </lineage>
</organism>
<evidence type="ECO:0000259" key="6">
    <source>
        <dbReference type="Pfam" id="PF00483"/>
    </source>
</evidence>
<dbReference type="GO" id="GO:0016779">
    <property type="term" value="F:nucleotidyltransferase activity"/>
    <property type="evidence" value="ECO:0007669"/>
    <property type="project" value="UniProtKB-KW"/>
</dbReference>
<reference evidence="7 8" key="1">
    <citation type="submission" date="2022-04" db="EMBL/GenBank/DDBJ databases">
        <title>Positive selection, recombination, and allopatry shape intraspecific diversity of widespread and dominant cyanobacteria.</title>
        <authorList>
            <person name="Wei J."/>
            <person name="Shu W."/>
            <person name="Hu C."/>
        </authorList>
    </citation>
    <scope>NUCLEOTIDE SEQUENCE [LARGE SCALE GENOMIC DNA]</scope>
    <source>
        <strain evidence="7 8">GB2-A5</strain>
    </source>
</reference>
<dbReference type="InterPro" id="IPR005771">
    <property type="entry name" value="GalU_uridylyltTrfase_bac/arc"/>
</dbReference>
<name>A0ABV0JKE3_9CYAN</name>
<dbReference type="PANTHER" id="PTHR43197:SF1">
    <property type="entry name" value="UTP--GLUCOSE-1-PHOSPHATE URIDYLYLTRANSFERASE"/>
    <property type="match status" value="1"/>
</dbReference>
<proteinExistence type="inferred from homology"/>
<dbReference type="Proteomes" id="UP001442494">
    <property type="component" value="Unassembled WGS sequence"/>
</dbReference>
<keyword evidence="3" id="KW-0808">Transferase</keyword>
<evidence type="ECO:0000256" key="2">
    <source>
        <dbReference type="ARBA" id="ARBA00012415"/>
    </source>
</evidence>
<sequence>MQALSLTVNSDKKIRKAVIPAGGFGTRLFPATKAVKKELFPIIDKDGRAKPVIMAIVEEAISGGIEEVGIVVQPSDRGLFEDFFKAPLAPELYKKLSPQNQEYSQYLQDLGSRITILNQDKPEGYGYAVFCAKEWVKDEPFLLMLGDHVYSSDTGTSCARQILDIYEKANQSVVSLTTLPAESLYKSGCVTGNWQELNSILSVTQLSEKPTIEYALQHLRVEGMAEDQFLCIFGLYVLTPKIFDFLEENINNNTRDEKGEFQLTSCLDKLCKEEGMTGYVVKGKCYDTGLPDPYRQTMIDFRNV</sequence>
<gene>
    <name evidence="7" type="ORF">NDI37_05470</name>
</gene>
<feature type="domain" description="Nucleotidyl transferase" evidence="6">
    <location>
        <begin position="16"/>
        <end position="297"/>
    </location>
</feature>
<evidence type="ECO:0000256" key="3">
    <source>
        <dbReference type="ARBA" id="ARBA00022679"/>
    </source>
</evidence>
<evidence type="ECO:0000256" key="5">
    <source>
        <dbReference type="ARBA" id="ARBA00048128"/>
    </source>
</evidence>
<dbReference type="Pfam" id="PF00483">
    <property type="entry name" value="NTP_transferase"/>
    <property type="match status" value="1"/>
</dbReference>
<dbReference type="EMBL" id="JAMPKK010000008">
    <property type="protein sequence ID" value="MEP0863913.1"/>
    <property type="molecule type" value="Genomic_DNA"/>
</dbReference>
<dbReference type="EC" id="2.7.7.9" evidence="2"/>
<dbReference type="SUPFAM" id="SSF53448">
    <property type="entry name" value="Nucleotide-diphospho-sugar transferases"/>
    <property type="match status" value="1"/>
</dbReference>
<dbReference type="InterPro" id="IPR005835">
    <property type="entry name" value="NTP_transferase_dom"/>
</dbReference>
<evidence type="ECO:0000256" key="1">
    <source>
        <dbReference type="ARBA" id="ARBA00006890"/>
    </source>
</evidence>